<dbReference type="HOGENOM" id="CLU_973956_0_0_1"/>
<organism evidence="2">
    <name type="scientific">Caenorhabditis brenneri</name>
    <name type="common">Nematode worm</name>
    <dbReference type="NCBI Taxonomy" id="135651"/>
    <lineage>
        <taxon>Eukaryota</taxon>
        <taxon>Metazoa</taxon>
        <taxon>Ecdysozoa</taxon>
        <taxon>Nematoda</taxon>
        <taxon>Chromadorea</taxon>
        <taxon>Rhabditida</taxon>
        <taxon>Rhabditina</taxon>
        <taxon>Rhabditomorpha</taxon>
        <taxon>Rhabditoidea</taxon>
        <taxon>Rhabditidae</taxon>
        <taxon>Peloderinae</taxon>
        <taxon>Caenorhabditis</taxon>
    </lineage>
</organism>
<sequence length="286" mass="33787">MSFSVEYLPSKEEILQKNGEEYRSEWKETQFNQRIKRNLEIDDVSQLVRLEVEKWCELEIEVTQQNKEEMQRLFVNIHHSGFNNQCGELQYSFKPEESFMKPIKTHLIPGIYLVVVTSYDDLEQPNFNWTIRYSESISISFICSTLSVERASLMQGIVKVAKCIWEKEDGVKVYTWRDENTVLIMVDNHRKDEHVRVSGTIKVFYTDDLDVHDPFKNPCLVPPMSRCLLKHIHLLEDEESEKMEWNFKIDVECTILSSWQSMWTIFVQGNDPNIVSQDVTPLTEFM</sequence>
<reference evidence="2" key="1">
    <citation type="submission" date="2011-07" db="EMBL/GenBank/DDBJ databases">
        <authorList>
            <consortium name="Caenorhabditis brenneri Sequencing and Analysis Consortium"/>
            <person name="Wilson R.K."/>
        </authorList>
    </citation>
    <scope>NUCLEOTIDE SEQUENCE [LARGE SCALE GENOMIC DNA]</scope>
    <source>
        <strain evidence="2">PB2801</strain>
    </source>
</reference>
<keyword evidence="2" id="KW-1185">Reference proteome</keyword>
<protein>
    <submittedName>
        <fullName evidence="1">Uncharacterized protein</fullName>
    </submittedName>
</protein>
<dbReference type="AlphaFoldDB" id="G0M9K4"/>
<accession>G0M9K4</accession>
<name>G0M9K4_CAEBE</name>
<proteinExistence type="predicted"/>
<gene>
    <name evidence="1" type="ORF">CAEBREN_06678</name>
</gene>
<dbReference type="InParanoid" id="G0M9K4"/>
<evidence type="ECO:0000313" key="1">
    <source>
        <dbReference type="EMBL" id="EGT30754.1"/>
    </source>
</evidence>
<dbReference type="Proteomes" id="UP000008068">
    <property type="component" value="Unassembled WGS sequence"/>
</dbReference>
<dbReference type="EMBL" id="GL379787">
    <property type="protein sequence ID" value="EGT30754.1"/>
    <property type="molecule type" value="Genomic_DNA"/>
</dbReference>
<evidence type="ECO:0000313" key="2">
    <source>
        <dbReference type="Proteomes" id="UP000008068"/>
    </source>
</evidence>